<name>A0A3A4AWZ6_9ACTN</name>
<evidence type="ECO:0000313" key="2">
    <source>
        <dbReference type="Proteomes" id="UP000265768"/>
    </source>
</evidence>
<dbReference type="Proteomes" id="UP000265768">
    <property type="component" value="Unassembled WGS sequence"/>
</dbReference>
<keyword evidence="2" id="KW-1185">Reference proteome</keyword>
<accession>A0A3A4AWZ6</accession>
<sequence length="136" mass="14093">MTASRGSGVCAAMRARSSVAVIAAVRAFCARSRISRSSAWSMPAVSRACGVVRSPRIRWAAPRARRAAQASWGAGRAADGVTTIRSGATGWKRWPRQAEVRANARACPAAQAQPGAWPGGGGGLVASSWKDGTWSA</sequence>
<organism evidence="1 2">
    <name type="scientific">Bailinhaonella thermotolerans</name>
    <dbReference type="NCBI Taxonomy" id="1070861"/>
    <lineage>
        <taxon>Bacteria</taxon>
        <taxon>Bacillati</taxon>
        <taxon>Actinomycetota</taxon>
        <taxon>Actinomycetes</taxon>
        <taxon>Streptosporangiales</taxon>
        <taxon>Streptosporangiaceae</taxon>
        <taxon>Bailinhaonella</taxon>
    </lineage>
</organism>
<evidence type="ECO:0000313" key="1">
    <source>
        <dbReference type="EMBL" id="RJL23952.1"/>
    </source>
</evidence>
<dbReference type="AlphaFoldDB" id="A0A3A4AWZ6"/>
<reference evidence="1 2" key="1">
    <citation type="submission" date="2018-09" db="EMBL/GenBank/DDBJ databases">
        <title>YIM 75507 draft genome.</title>
        <authorList>
            <person name="Tang S."/>
            <person name="Feng Y."/>
        </authorList>
    </citation>
    <scope>NUCLEOTIDE SEQUENCE [LARGE SCALE GENOMIC DNA]</scope>
    <source>
        <strain evidence="1 2">YIM 75507</strain>
    </source>
</reference>
<protein>
    <submittedName>
        <fullName evidence="1">Uncharacterized protein</fullName>
    </submittedName>
</protein>
<dbReference type="EMBL" id="QZEY01000017">
    <property type="protein sequence ID" value="RJL23952.1"/>
    <property type="molecule type" value="Genomic_DNA"/>
</dbReference>
<gene>
    <name evidence="1" type="ORF">D5H75_31440</name>
</gene>
<proteinExistence type="predicted"/>
<comment type="caution">
    <text evidence="1">The sequence shown here is derived from an EMBL/GenBank/DDBJ whole genome shotgun (WGS) entry which is preliminary data.</text>
</comment>